<sequence>MQPVSLWLTNRRTQPPDMVITTPPANPRTQLTVTQSAVILKRFFFLERELIYLKAGWLPGTSHWESKLLLPEIAWESSLLAKELRQRVLELRYPERRIAIEGEEPLVAFFRRCGDAPTAVAFLTGLAFVVKPRILEIYRLYRSLSDQLDDGPTQRFLCHGISDLERQIARLQLTTRTAMDSMPEQADGARQWERALAALFSQLPIDALFSDEPMTDNSEASPLSGRLFAMARIGARDPRFQRAAFAWPDRHTPSDPGQGLQLQARQAVHHINEVWAAEMAAACIWDLGPTAPHEFLDDAARWCYDEIRHCRMGYERLKEWGFADHEIPLDSFSYDSGQFLDPLTRLGIIFYFEATYIHTKKERTLIFAELGDRLSSHDMDFDWADELIHTYYGKRWLEELLKQHGSRRKLSDVKEDAKAAVIAKIAEASEQEKLLTKEIFDRVMKKMMTIQESTLAE</sequence>
<dbReference type="RefSeq" id="WP_096057434.1">
    <property type="nucleotide sequence ID" value="NZ_CP023344.1"/>
</dbReference>
<name>A0A290QAS4_9BACT</name>
<reference evidence="1 2" key="1">
    <citation type="submission" date="2017-09" db="EMBL/GenBank/DDBJ databases">
        <title>Complete genome sequence of Verrucomicrobial strain HZ-65, isolated from freshwater.</title>
        <authorList>
            <person name="Choi A."/>
        </authorList>
    </citation>
    <scope>NUCLEOTIDE SEQUENCE [LARGE SCALE GENOMIC DNA]</scope>
    <source>
        <strain evidence="1 2">HZ-65</strain>
    </source>
</reference>
<dbReference type="KEGG" id="vbh:CMV30_18650"/>
<organism evidence="1 2">
    <name type="scientific">Nibricoccus aquaticus</name>
    <dbReference type="NCBI Taxonomy" id="2576891"/>
    <lineage>
        <taxon>Bacteria</taxon>
        <taxon>Pseudomonadati</taxon>
        <taxon>Verrucomicrobiota</taxon>
        <taxon>Opitutia</taxon>
        <taxon>Opitutales</taxon>
        <taxon>Opitutaceae</taxon>
        <taxon>Nibricoccus</taxon>
    </lineage>
</organism>
<evidence type="ECO:0000313" key="2">
    <source>
        <dbReference type="Proteomes" id="UP000217265"/>
    </source>
</evidence>
<dbReference type="OrthoDB" id="1392385at2"/>
<protein>
    <recommendedName>
        <fullName evidence="3">DUF455 domain-containing protein</fullName>
    </recommendedName>
</protein>
<accession>A0A290QAS4</accession>
<dbReference type="Proteomes" id="UP000217265">
    <property type="component" value="Chromosome"/>
</dbReference>
<evidence type="ECO:0000313" key="1">
    <source>
        <dbReference type="EMBL" id="ATC65805.1"/>
    </source>
</evidence>
<dbReference type="EMBL" id="CP023344">
    <property type="protein sequence ID" value="ATC65805.1"/>
    <property type="molecule type" value="Genomic_DNA"/>
</dbReference>
<evidence type="ECO:0008006" key="3">
    <source>
        <dbReference type="Google" id="ProtNLM"/>
    </source>
</evidence>
<dbReference type="AlphaFoldDB" id="A0A290QAS4"/>
<gene>
    <name evidence="1" type="ORF">CMV30_18650</name>
</gene>
<dbReference type="Pfam" id="PF04305">
    <property type="entry name" value="DUF455"/>
    <property type="match status" value="1"/>
</dbReference>
<dbReference type="InterPro" id="IPR007402">
    <property type="entry name" value="DUF455"/>
</dbReference>
<proteinExistence type="predicted"/>
<keyword evidence="2" id="KW-1185">Reference proteome</keyword>